<evidence type="ECO:0000313" key="2">
    <source>
        <dbReference type="Proteomes" id="UP000054600"/>
    </source>
</evidence>
<accession>A0A0W0YZR2</accession>
<gene>
    <name evidence="1" type="ORF">Lsha_1068</name>
</gene>
<comment type="caution">
    <text evidence="1">The sequence shown here is derived from an EMBL/GenBank/DDBJ whole genome shotgun (WGS) entry which is preliminary data.</text>
</comment>
<reference evidence="1 2" key="1">
    <citation type="submission" date="2015-11" db="EMBL/GenBank/DDBJ databases">
        <title>Genomic analysis of 38 Legionella species identifies large and diverse effector repertoires.</title>
        <authorList>
            <person name="Burstein D."/>
            <person name="Amaro F."/>
            <person name="Zusman T."/>
            <person name="Lifshitz Z."/>
            <person name="Cohen O."/>
            <person name="Gilbert J.A."/>
            <person name="Pupko T."/>
            <person name="Shuman H.A."/>
            <person name="Segal G."/>
        </authorList>
    </citation>
    <scope>NUCLEOTIDE SEQUENCE [LARGE SCALE GENOMIC DNA]</scope>
    <source>
        <strain evidence="1 2">ATCC 49655</strain>
    </source>
</reference>
<dbReference type="OrthoDB" id="7066677at2"/>
<organism evidence="1 2">
    <name type="scientific">Legionella shakespearei DSM 23087</name>
    <dbReference type="NCBI Taxonomy" id="1122169"/>
    <lineage>
        <taxon>Bacteria</taxon>
        <taxon>Pseudomonadati</taxon>
        <taxon>Pseudomonadota</taxon>
        <taxon>Gammaproteobacteria</taxon>
        <taxon>Legionellales</taxon>
        <taxon>Legionellaceae</taxon>
        <taxon>Legionella</taxon>
    </lineage>
</organism>
<dbReference type="Proteomes" id="UP000054600">
    <property type="component" value="Unassembled WGS sequence"/>
</dbReference>
<name>A0A0W0YZR2_9GAMM</name>
<dbReference type="EMBL" id="LNYW01000033">
    <property type="protein sequence ID" value="KTD62368.1"/>
    <property type="molecule type" value="Genomic_DNA"/>
</dbReference>
<dbReference type="AlphaFoldDB" id="A0A0W0YZR2"/>
<proteinExistence type="predicted"/>
<dbReference type="STRING" id="1122169.Lsha_1068"/>
<sequence length="234" mass="27067">MKNQQQLTLKIVNLASHILDEHQYVSTIDILLGLGYLSPSILEDWYRGRLSYLENGLQVGSEKLSFAIQFFHQWANQKGLIPRERSYIQKASTSTNYLTFSKNAKNETEQYYKTYYISPMLSDKKQQSLIEKIEKAPEPVVYVVVKDSRCSKCQKEIPRGSFLMIDNSEPFCMTCSPYKDHVYLPAGDALLIRRAKKYSKNFAVVVKFSQARKRYERQGLLITEDALRHASDQS</sequence>
<dbReference type="PATRIC" id="fig|1122169.6.peg.1232"/>
<protein>
    <submittedName>
        <fullName evidence="1">Uncharacterized protein</fullName>
    </submittedName>
</protein>
<keyword evidence="2" id="KW-1185">Reference proteome</keyword>
<dbReference type="eggNOG" id="COG5586">
    <property type="taxonomic scope" value="Bacteria"/>
</dbReference>
<evidence type="ECO:0000313" key="1">
    <source>
        <dbReference type="EMBL" id="KTD62368.1"/>
    </source>
</evidence>
<dbReference type="RefSeq" id="WP_018577984.1">
    <property type="nucleotide sequence ID" value="NZ_KB892415.1"/>
</dbReference>